<organism evidence="1 2">
    <name type="scientific">Peptacetobacter hiranonis (strain DSM 13275 / JCM 10541 / KCTC 15199 / TO-931)</name>
    <name type="common">Clostridium hiranonis</name>
    <dbReference type="NCBI Taxonomy" id="500633"/>
    <lineage>
        <taxon>Bacteria</taxon>
        <taxon>Bacillati</taxon>
        <taxon>Bacillota</taxon>
        <taxon>Clostridia</taxon>
        <taxon>Peptostreptococcales</taxon>
        <taxon>Peptostreptococcaceae</taxon>
        <taxon>Peptacetobacter</taxon>
    </lineage>
</organism>
<protein>
    <submittedName>
        <fullName evidence="1">Uncharacterized protein</fullName>
    </submittedName>
</protein>
<name>B6FWT1_PEPHT</name>
<evidence type="ECO:0000313" key="2">
    <source>
        <dbReference type="Proteomes" id="UP000003178"/>
    </source>
</evidence>
<comment type="caution">
    <text evidence="1">The sequence shown here is derived from an EMBL/GenBank/DDBJ whole genome shotgun (WGS) entry which is preliminary data.</text>
</comment>
<keyword evidence="2" id="KW-1185">Reference proteome</keyword>
<dbReference type="OrthoDB" id="2086094at2"/>
<dbReference type="HOGENOM" id="CLU_077416_1_0_9"/>
<dbReference type="STRING" id="500633.CLOHIR_00330"/>
<dbReference type="eggNOG" id="ENOG50342DU">
    <property type="taxonomic scope" value="Bacteria"/>
</dbReference>
<proteinExistence type="predicted"/>
<dbReference type="Proteomes" id="UP000003178">
    <property type="component" value="Unassembled WGS sequence"/>
</dbReference>
<dbReference type="RefSeq" id="WP_006439252.1">
    <property type="nucleotide sequence ID" value="NZ_DS995355.1"/>
</dbReference>
<reference evidence="1 2" key="2">
    <citation type="submission" date="2008-10" db="EMBL/GenBank/DDBJ databases">
        <title>Draft genome sequence of Clostridium hiranonis (DSM 13275).</title>
        <authorList>
            <person name="Sudarsanam P."/>
            <person name="Ley R."/>
            <person name="Guruge J."/>
            <person name="Turnbaugh P.J."/>
            <person name="Mahowald M."/>
            <person name="Liep D."/>
            <person name="Gordon J."/>
        </authorList>
    </citation>
    <scope>NUCLEOTIDE SEQUENCE [LARGE SCALE GENOMIC DNA]</scope>
    <source>
        <strain evidence="1 2">DSM 13275</strain>
    </source>
</reference>
<evidence type="ECO:0000313" key="1">
    <source>
        <dbReference type="EMBL" id="EEA85992.1"/>
    </source>
</evidence>
<accession>B6FWT1</accession>
<gene>
    <name evidence="1" type="ORF">CLOHIR_00330</name>
</gene>
<sequence length="314" mass="37245">MMKFVEKTTRWHDKYKKSIDEVIEEIEKNCEIINDSGQWYDCNIDKLFETNKEIKLNGKNIQYNCIRFNYTEKSDNNEDFHKSNRIIIYSIGESINYIIDKNSRSRTFLRRILGYDKRLEIEKNMPKIDDDLLLWLISRIYLGNTCIETESNNLSDLYLQSIKYFEGDSNDSQTKVMARGESVMNLLSTLSFLLESKCLRNIELELKYSIHQSLNLLLQKELISVGTMSYNGDLDYDNEDEKFVKLTLLTYLEIMPIINQEYNLEKDSDNWNEEKYNEFLKVIADDINDKIEKIKKNNIADDKIEKVNIEVKED</sequence>
<dbReference type="AlphaFoldDB" id="B6FWT1"/>
<reference evidence="1 2" key="1">
    <citation type="submission" date="2008-09" db="EMBL/GenBank/DDBJ databases">
        <authorList>
            <person name="Fulton L."/>
            <person name="Clifton S."/>
            <person name="Fulton B."/>
            <person name="Xu J."/>
            <person name="Minx P."/>
            <person name="Pepin K.H."/>
            <person name="Johnson M."/>
            <person name="Thiruvilangam P."/>
            <person name="Bhonagiri V."/>
            <person name="Nash W.E."/>
            <person name="Mardis E.R."/>
            <person name="Wilson R.K."/>
        </authorList>
    </citation>
    <scope>NUCLEOTIDE SEQUENCE [LARGE SCALE GENOMIC DNA]</scope>
    <source>
        <strain evidence="1 2">DSM 13275</strain>
    </source>
</reference>
<dbReference type="EMBL" id="ABWP01000011">
    <property type="protein sequence ID" value="EEA85992.1"/>
    <property type="molecule type" value="Genomic_DNA"/>
</dbReference>